<evidence type="ECO:0000313" key="2">
    <source>
        <dbReference type="Proteomes" id="UP000179807"/>
    </source>
</evidence>
<dbReference type="EMBL" id="MLAK01001127">
    <property type="protein sequence ID" value="OHS97239.1"/>
    <property type="molecule type" value="Genomic_DNA"/>
</dbReference>
<sequence length="2193" mass="250944">MIYHYLHLYQYSYELKCERDTLFFQTNMEIPELKIFNYFYKLLKNLKCQNLIKKMSERTSSVFAKTLDESSSLLKIAIDNMMNSVNFSDDKSFFEFIRKNEFADPALQKMITACGNIASARPLESFSLLLSTFPENFDIRDTKTPTKISTIGFEKIINIDWTNKYKRAAIRHLINYIISAITKIMCRTINITDFINSKQHDKMKELLTKIVKYVAQLKNDDYFLDLMIFAVIDNYKEAIAFLSLTIKDETYKLAKSLFNSVLSCSNQKPSILLTLFSEASFKFESEENILELAAPVWNLYSRNDYSSQAAACLLNIFGQGILEFPNFCKYEQLMKVYKKALEYNDENSFDLKSLLTIIFSTDASSKISLSTFVNQQIMTKENIASEKYKQIVKGLLRCLYGKNYLPKSLMKFNINCTDTTTNSYSRESSRNSKNNSYSSGSSLKNHFGWHNPDYSTIIHCFNFVNENLTGFYKNNCFEDLVNFMLQVACNDLLYFSETLIHKIDNRYSELLLLVLGRILSANTGFIKQANNSNKTAINNLKNKGKTLIINLFNGQIQNNPVIYLTPSLSEELNSICTPMKHSISDIHRILMNPIKPGNETWYKEKTVSVLINRWKKSTPVFEENPDFPKELLDSNKPLNSKISINNFKFPELPFPSKIDLNTQKSKVAAIKLAPLVSIDDKDKEIIKIICSLIPNDVPIIGAAAVRSLQAFIHLNSTLTPFILDELYSQLVNEKMTEIHLFLLISALSCIIDTLGFEEIVLDKKNSQKIIKILFLGLCSPHYQIRELCLAASRKVPHSFVKNFFSGVEEEVTKRGMELAFNFISPSVKNLTSYDPIKFSSIAGSKQHFLYLFYLIAFAEFLEKSQQNSNSVKEDFIDDIRNSLFDIMANAKMILMKEPFFVANISSVLFTIWPKNQKNRRIENLVTQFKKQNLGNTKVWLSASLSSVSIDFSHKLFESLPPRAFVFYLLRCSKSQEFVKNQAKNGFSETFIQCCNKFMNKIFKSNCIAKEPTFKVDSSKSQRYRVQLYMFGEAMTVLFDAISQRHKVNTNGFLPKSQVYEKIKDDFISSKENFTFWFNLSSDELLYFSPPCQKAFAELIKIVKIPDNYFKILNDNITTIIKHTPEIAVTLFSNAPNLVSGTYLMNARNKFAFFAGIAEQLCTCNDFFERWETTVAKSYELNDIVSQIILKNIGKLLAISCFYLIGKNSQRRQVAFDFLYVSAVSIHLLVNHNIAETMKLSDDLLNTQNSFKANMAKYFTTGVNDVIFLLSKYLPFISEQFVNECFEIETAIGEKSKKKKRRSAARSVITLNHSSESLFVRKVSFQSMSTLPAIKIKENVTIDAESNEICKYVSSFIIPWTKYIFYSPEKTHIFDKCLSSYRTFSMYTFIQSLSNLKCLIPISPPLTSILQPTFKAAGEFFLTAVSDIFLSSLFSDSQTNSNSYTQTNSKSSFNSSFSSASNLSSLTSVVNSALSSTITGVSHSLASDFDNDLLKDTSNVIIQRKEKCIAMLTYAYSVDSTFVMNYFIRYLSVKFWYYHHIQISKLYQAFDLKRFLKDINEDEDSEEDLGYSTADYVDCIKFVLSLFVSFYRENPNGILPYKNVILVFCALVFNQFSEQSQALFTLLTKIDPPGPTKTINNLNYIGPYTYESIIEVFSQLDFQENIFKFLIEWGLICGDSFVASLALKILLSMKSTRESSAASFNISSAINVQKAFYALNSVYIIVHSLKDAYASRNNERQTLMKLIEGEIHAPDYSSTFSHIYYLCKLCQQVQEPTDKLINKIILTSTTLLLLPDPSSSRSRDDTTLHHSLIVTAALSNIYNFRTHLKKFKPPAEFEGYTNLILTTKLTPESLKIAEKLLLYLLKNKLSNLLIKKGLDTQILTYYAIAPFVFASETTSKTEEELNNPGIKQAFQAIATSHNIESLKNFHEAAKRNIVFESLLKFYQTILVIGTIPQIKAAVTLASLLVSDQLIGDLQILSDFSREVNKHKEYELQESVNFFLSSIMMRFAGQIRHPSNKASQQFPELFGGPKISEILEWRPKENVFDIFENVSTYPPLFLTDFSLYISNFMADLKNVMEQIKVQPYSKWGDEIFAGQIQAKPVEPVPKFDPKETETFFRTQEEIDQILKNLKKVTRAKAHKNNAHAKMSPNDDAEDEALKSCTIESSLFCPDKELIDSIEMHHICFPSIFPNK</sequence>
<comment type="caution">
    <text evidence="1">The sequence shown here is derived from an EMBL/GenBank/DDBJ whole genome shotgun (WGS) entry which is preliminary data.</text>
</comment>
<keyword evidence="2" id="KW-1185">Reference proteome</keyword>
<reference evidence="1" key="1">
    <citation type="submission" date="2016-10" db="EMBL/GenBank/DDBJ databases">
        <authorList>
            <person name="Benchimol M."/>
            <person name="Almeida L.G."/>
            <person name="Vasconcelos A.T."/>
            <person name="Perreira-Neves A."/>
            <person name="Rosa I.A."/>
            <person name="Tasca T."/>
            <person name="Bogo M.R."/>
            <person name="de Souza W."/>
        </authorList>
    </citation>
    <scope>NUCLEOTIDE SEQUENCE [LARGE SCALE GENOMIC DNA]</scope>
    <source>
        <strain evidence="1">K</strain>
    </source>
</reference>
<dbReference type="RefSeq" id="XP_068350376.1">
    <property type="nucleotide sequence ID" value="XM_068510898.1"/>
</dbReference>
<gene>
    <name evidence="1" type="ORF">TRFO_36557</name>
</gene>
<dbReference type="Proteomes" id="UP000179807">
    <property type="component" value="Unassembled WGS sequence"/>
</dbReference>
<dbReference type="VEuPathDB" id="TrichDB:TRFO_36557"/>
<organism evidence="1 2">
    <name type="scientific">Tritrichomonas foetus</name>
    <dbReference type="NCBI Taxonomy" id="1144522"/>
    <lineage>
        <taxon>Eukaryota</taxon>
        <taxon>Metamonada</taxon>
        <taxon>Parabasalia</taxon>
        <taxon>Tritrichomonadida</taxon>
        <taxon>Tritrichomonadidae</taxon>
        <taxon>Tritrichomonas</taxon>
    </lineage>
</organism>
<dbReference type="GeneID" id="94845602"/>
<accession>A0A1J4JG09</accession>
<name>A0A1J4JG09_9EUKA</name>
<protein>
    <submittedName>
        <fullName evidence="1">Uncharacterized protein</fullName>
    </submittedName>
</protein>
<proteinExistence type="predicted"/>
<evidence type="ECO:0000313" key="1">
    <source>
        <dbReference type="EMBL" id="OHS97239.1"/>
    </source>
</evidence>